<keyword evidence="6" id="KW-0694">RNA-binding</keyword>
<sequence length="76" mass="8597">MNKVPALKSKDLLRLLKDAGFHEDHRSGSHVIMHSDSRGARVAVPFHQKDLPMGTIQAILRAAHLDRREVMELLYA</sequence>
<evidence type="ECO:0000256" key="1">
    <source>
        <dbReference type="ARBA" id="ARBA00006620"/>
    </source>
</evidence>
<dbReference type="GO" id="GO:0004519">
    <property type="term" value="F:endonuclease activity"/>
    <property type="evidence" value="ECO:0007669"/>
    <property type="project" value="UniProtKB-KW"/>
</dbReference>
<dbReference type="Proteomes" id="UP000317778">
    <property type="component" value="Unassembled WGS sequence"/>
</dbReference>
<evidence type="ECO:0000256" key="5">
    <source>
        <dbReference type="ARBA" id="ARBA00022801"/>
    </source>
</evidence>
<reference evidence="8 9" key="1">
    <citation type="submission" date="2017-06" db="EMBL/GenBank/DDBJ databases">
        <title>Novel microbial phyla capable of carbon fixation and sulfur reduction in deep-sea sediments.</title>
        <authorList>
            <person name="Huang J."/>
            <person name="Baker B."/>
            <person name="Wang Y."/>
        </authorList>
    </citation>
    <scope>NUCLEOTIDE SEQUENCE [LARGE SCALE GENOMIC DNA]</scope>
    <source>
        <strain evidence="8">B3_TA06</strain>
    </source>
</reference>
<keyword evidence="3" id="KW-0540">Nuclease</keyword>
<evidence type="ECO:0000256" key="7">
    <source>
        <dbReference type="ARBA" id="ARBA00023016"/>
    </source>
</evidence>
<comment type="caution">
    <text evidence="8">The sequence shown here is derived from an EMBL/GenBank/DDBJ whole genome shotgun (WGS) entry which is preliminary data.</text>
</comment>
<evidence type="ECO:0000256" key="6">
    <source>
        <dbReference type="ARBA" id="ARBA00022884"/>
    </source>
</evidence>
<dbReference type="Gene3D" id="3.30.920.30">
    <property type="entry name" value="Hypothetical protein"/>
    <property type="match status" value="1"/>
</dbReference>
<keyword evidence="7" id="KW-0346">Stress response</keyword>
<dbReference type="SUPFAM" id="SSF54786">
    <property type="entry name" value="YcfA/nrd intein domain"/>
    <property type="match status" value="1"/>
</dbReference>
<dbReference type="Pfam" id="PF07927">
    <property type="entry name" value="HicA_toxin"/>
    <property type="match status" value="1"/>
</dbReference>
<name>A0A532VAD9_UNCT6</name>
<evidence type="ECO:0008006" key="10">
    <source>
        <dbReference type="Google" id="ProtNLM"/>
    </source>
</evidence>
<protein>
    <recommendedName>
        <fullName evidence="10">Addiction module toxin, HicA family</fullName>
    </recommendedName>
</protein>
<proteinExistence type="inferred from homology"/>
<gene>
    <name evidence="8" type="ORF">CEE36_00060</name>
</gene>
<accession>A0A532VAD9</accession>
<keyword evidence="4" id="KW-0255">Endonuclease</keyword>
<comment type="similarity">
    <text evidence="1">Belongs to the HicA mRNA interferase family.</text>
</comment>
<evidence type="ECO:0000256" key="2">
    <source>
        <dbReference type="ARBA" id="ARBA00022649"/>
    </source>
</evidence>
<organism evidence="8 9">
    <name type="scientific">candidate division TA06 bacterium B3_TA06</name>
    <dbReference type="NCBI Taxonomy" id="2012487"/>
    <lineage>
        <taxon>Bacteria</taxon>
        <taxon>Bacteria division TA06</taxon>
    </lineage>
</organism>
<keyword evidence="5" id="KW-0378">Hydrolase</keyword>
<dbReference type="GO" id="GO:0003729">
    <property type="term" value="F:mRNA binding"/>
    <property type="evidence" value="ECO:0007669"/>
    <property type="project" value="InterPro"/>
</dbReference>
<keyword evidence="2" id="KW-1277">Toxin-antitoxin system</keyword>
<dbReference type="AlphaFoldDB" id="A0A532VAD9"/>
<evidence type="ECO:0000256" key="4">
    <source>
        <dbReference type="ARBA" id="ARBA00022759"/>
    </source>
</evidence>
<dbReference type="InterPro" id="IPR012933">
    <property type="entry name" value="HicA_mRNA_interferase"/>
</dbReference>
<evidence type="ECO:0000313" key="9">
    <source>
        <dbReference type="Proteomes" id="UP000317778"/>
    </source>
</evidence>
<evidence type="ECO:0000256" key="3">
    <source>
        <dbReference type="ARBA" id="ARBA00022722"/>
    </source>
</evidence>
<dbReference type="GO" id="GO:0016787">
    <property type="term" value="F:hydrolase activity"/>
    <property type="evidence" value="ECO:0007669"/>
    <property type="project" value="UniProtKB-KW"/>
</dbReference>
<evidence type="ECO:0000313" key="8">
    <source>
        <dbReference type="EMBL" id="TKJ44173.1"/>
    </source>
</evidence>
<dbReference type="InterPro" id="IPR038570">
    <property type="entry name" value="HicA_sf"/>
</dbReference>
<dbReference type="EMBL" id="NJBO01000001">
    <property type="protein sequence ID" value="TKJ44173.1"/>
    <property type="molecule type" value="Genomic_DNA"/>
</dbReference>